<sequence length="238" mass="27814">MKNLNQLFFSRLVATHLFVHKSEHALECSLDIISTFTEKDFIFLVRRILGFISNETQLTSLTLSLLRVNEPEKRTYHLVKSVITDELAIDYPNYVRDEIKKRKDNIKNKRSNIARLYSEILDDIDSYTSSFTTLPRIKELEPPSLLVNAFQKEREKVSSRDNDLREESSFIFKMASKVILKAGIGSFYYNDFNEKGYSEPSYLHEFSSSYTLPRRYIMDNIGYEIGIVQFRCAKKETA</sequence>
<accession>A0A1C3HGC5</accession>
<proteinExistence type="predicted"/>
<evidence type="ECO:0000313" key="1">
    <source>
        <dbReference type="EMBL" id="SAY44062.1"/>
    </source>
</evidence>
<dbReference type="EMBL" id="LT575490">
    <property type="protein sequence ID" value="SAY44062.1"/>
    <property type="molecule type" value="Genomic_DNA"/>
</dbReference>
<protein>
    <submittedName>
        <fullName evidence="1">Uncharacterized protein</fullName>
    </submittedName>
</protein>
<name>A0A1C3HGC5_SERMA</name>
<gene>
    <name evidence="1" type="ORF">PWN146_02760</name>
</gene>
<organism evidence="1">
    <name type="scientific">Serratia marcescens</name>
    <dbReference type="NCBI Taxonomy" id="615"/>
    <lineage>
        <taxon>Bacteria</taxon>
        <taxon>Pseudomonadati</taxon>
        <taxon>Pseudomonadota</taxon>
        <taxon>Gammaproteobacteria</taxon>
        <taxon>Enterobacterales</taxon>
        <taxon>Yersiniaceae</taxon>
        <taxon>Serratia</taxon>
    </lineage>
</organism>
<dbReference type="AlphaFoldDB" id="A0A1C3HGC5"/>
<reference evidence="1" key="1">
    <citation type="submission" date="2016-05" db="EMBL/GenBank/DDBJ databases">
        <authorList>
            <person name="Cock P.J.A."/>
            <person name="Cock P.J.A."/>
        </authorList>
    </citation>
    <scope>NUCLEOTIDE SEQUENCE</scope>
    <source>
        <strain evidence="1">PWN146_assembly</strain>
    </source>
</reference>